<dbReference type="Pfam" id="PF16677">
    <property type="entry name" value="GP3_package"/>
    <property type="match status" value="1"/>
</dbReference>
<proteinExistence type="predicted"/>
<evidence type="ECO:0000313" key="1">
    <source>
        <dbReference type="EMBL" id="MCF2872675.1"/>
    </source>
</evidence>
<evidence type="ECO:0000313" key="2">
    <source>
        <dbReference type="Proteomes" id="UP001200557"/>
    </source>
</evidence>
<protein>
    <submittedName>
        <fullName evidence="1">DNA-packaging protein</fullName>
    </submittedName>
</protein>
<organism evidence="1 2">
    <name type="scientific">Octadecabacter dasysiphoniae</name>
    <dbReference type="NCBI Taxonomy" id="2909341"/>
    <lineage>
        <taxon>Bacteria</taxon>
        <taxon>Pseudomonadati</taxon>
        <taxon>Pseudomonadota</taxon>
        <taxon>Alphaproteobacteria</taxon>
        <taxon>Rhodobacterales</taxon>
        <taxon>Roseobacteraceae</taxon>
        <taxon>Octadecabacter</taxon>
    </lineage>
</organism>
<dbReference type="RefSeq" id="WP_235227006.1">
    <property type="nucleotide sequence ID" value="NZ_JAKGAQ010000005.1"/>
</dbReference>
<dbReference type="InterPro" id="IPR032066">
    <property type="entry name" value="GP3_package"/>
</dbReference>
<comment type="caution">
    <text evidence="1">The sequence shown here is derived from an EMBL/GenBank/DDBJ whole genome shotgun (WGS) entry which is preliminary data.</text>
</comment>
<dbReference type="Gene3D" id="1.10.132.80">
    <property type="match status" value="1"/>
</dbReference>
<dbReference type="Proteomes" id="UP001200557">
    <property type="component" value="Unassembled WGS sequence"/>
</dbReference>
<gene>
    <name evidence="1" type="ORF">L0664_16505</name>
</gene>
<reference evidence="1 2" key="1">
    <citation type="submission" date="2022-01" db="EMBL/GenBank/DDBJ databases">
        <title>Octadecabacter sp. nov., isolated from a marine alga.</title>
        <authorList>
            <person name="Jin M.S."/>
            <person name="Kim H.M."/>
            <person name="Han D.M."/>
            <person name="Jung J.J."/>
            <person name="Jeon C.O."/>
        </authorList>
    </citation>
    <scope>NUCLEOTIDE SEQUENCE [LARGE SCALE GENOMIC DNA]</scope>
    <source>
        <strain evidence="1 2">G9-8</strain>
    </source>
</reference>
<name>A0ABS9CZH0_9RHOB</name>
<dbReference type="EMBL" id="JAKGAQ010000005">
    <property type="protein sequence ID" value="MCF2872675.1"/>
    <property type="molecule type" value="Genomic_DNA"/>
</dbReference>
<accession>A0ABS9CZH0</accession>
<keyword evidence="2" id="KW-1185">Reference proteome</keyword>
<sequence>MDPISEPPKPPAWTLPVTRDVVQARIRASINQQKIDDAAGHRLVAALSDAAADALAADPQSEGVQLWHLPKQFPKPERCPFTGQYRPGVSGCPDGGGLFAKTPEELWMKCVRYFEWASGNPLIEAKHHAYEGEADLADVPHVRLFTKTALYAFIDLSKTAWLNWGNKESNQYRPDLVPVMELVDQIIWDQKFTNAAAGLAHAGLVIADLNKMKVGDTTMASVAVDEVQISFVSASEKAILYHPDDLHLEGPLFTQSQLEAGVKWSAPT</sequence>